<feature type="transmembrane region" description="Helical" evidence="11">
    <location>
        <begin position="92"/>
        <end position="109"/>
    </location>
</feature>
<feature type="transmembrane region" description="Helical" evidence="11">
    <location>
        <begin position="68"/>
        <end position="86"/>
    </location>
</feature>
<keyword evidence="7 11" id="KW-0472">Membrane</keyword>
<accession>A0ABN8NL11</accession>
<evidence type="ECO:0000313" key="13">
    <source>
        <dbReference type="Proteomes" id="UP001159405"/>
    </source>
</evidence>
<feature type="region of interest" description="Disordered" evidence="10">
    <location>
        <begin position="120"/>
        <end position="141"/>
    </location>
</feature>
<gene>
    <name evidence="12" type="ORF">PLOB_00016616</name>
</gene>
<name>A0ABN8NL11_9CNID</name>
<feature type="compositionally biased region" description="Basic and acidic residues" evidence="10">
    <location>
        <begin position="123"/>
        <end position="135"/>
    </location>
</feature>
<evidence type="ECO:0000256" key="11">
    <source>
        <dbReference type="SAM" id="Phobius"/>
    </source>
</evidence>
<comment type="subcellular location">
    <subcellularLocation>
        <location evidence="1">Endoplasmic reticulum membrane</location>
        <topology evidence="1">Multi-pass membrane protein</topology>
    </subcellularLocation>
</comment>
<evidence type="ECO:0000256" key="1">
    <source>
        <dbReference type="ARBA" id="ARBA00004477"/>
    </source>
</evidence>
<feature type="non-terminal residue" evidence="12">
    <location>
        <position position="1"/>
    </location>
</feature>
<keyword evidence="6 11" id="KW-1133">Transmembrane helix</keyword>
<protein>
    <recommendedName>
        <fullName evidence="3">Signal peptidase complex subunit 1</fullName>
    </recommendedName>
    <alternativeName>
        <fullName evidence="8">Microsomal signal peptidase 12 kDa subunit</fullName>
    </alternativeName>
</protein>
<comment type="caution">
    <text evidence="12">The sequence shown here is derived from an EMBL/GenBank/DDBJ whole genome shotgun (WGS) entry which is preliminary data.</text>
</comment>
<evidence type="ECO:0000256" key="6">
    <source>
        <dbReference type="ARBA" id="ARBA00022989"/>
    </source>
</evidence>
<keyword evidence="4 11" id="KW-0812">Transmembrane</keyword>
<evidence type="ECO:0000256" key="9">
    <source>
        <dbReference type="ARBA" id="ARBA00045204"/>
    </source>
</evidence>
<evidence type="ECO:0000256" key="8">
    <source>
        <dbReference type="ARBA" id="ARBA00032913"/>
    </source>
</evidence>
<dbReference type="Proteomes" id="UP001159405">
    <property type="component" value="Unassembled WGS sequence"/>
</dbReference>
<dbReference type="PANTHER" id="PTHR13202:SF0">
    <property type="entry name" value="SIGNAL PEPTIDASE COMPLEX SUBUNIT 1"/>
    <property type="match status" value="1"/>
</dbReference>
<evidence type="ECO:0000313" key="12">
    <source>
        <dbReference type="EMBL" id="CAH3107963.1"/>
    </source>
</evidence>
<evidence type="ECO:0000256" key="3">
    <source>
        <dbReference type="ARBA" id="ARBA00017059"/>
    </source>
</evidence>
<evidence type="ECO:0000256" key="10">
    <source>
        <dbReference type="SAM" id="MobiDB-lite"/>
    </source>
</evidence>
<dbReference type="EMBL" id="CALNXK010000020">
    <property type="protein sequence ID" value="CAH3107963.1"/>
    <property type="molecule type" value="Genomic_DNA"/>
</dbReference>
<reference evidence="12 13" key="1">
    <citation type="submission" date="2022-05" db="EMBL/GenBank/DDBJ databases">
        <authorList>
            <consortium name="Genoscope - CEA"/>
            <person name="William W."/>
        </authorList>
    </citation>
    <scope>NUCLEOTIDE SEQUENCE [LARGE SCALE GENOMIC DNA]</scope>
</reference>
<evidence type="ECO:0000256" key="4">
    <source>
        <dbReference type="ARBA" id="ARBA00022692"/>
    </source>
</evidence>
<comment type="function">
    <text evidence="9">Component of the signal peptidase complex (SPC) which catalyzes the cleavage of N-terminal signal sequences from nascent proteins as they are translocated into the lumen of the endoplasmic reticulum. Dispensable for SPC enzymatic activity.</text>
</comment>
<evidence type="ECO:0000256" key="7">
    <source>
        <dbReference type="ARBA" id="ARBA00023136"/>
    </source>
</evidence>
<keyword evidence="13" id="KW-1185">Reference proteome</keyword>
<comment type="similarity">
    <text evidence="2">Belongs to the SPCS1 family.</text>
</comment>
<evidence type="ECO:0000256" key="5">
    <source>
        <dbReference type="ARBA" id="ARBA00022824"/>
    </source>
</evidence>
<keyword evidence="5" id="KW-0256">Endoplasmic reticulum</keyword>
<organism evidence="12 13">
    <name type="scientific">Porites lobata</name>
    <dbReference type="NCBI Taxonomy" id="104759"/>
    <lineage>
        <taxon>Eukaryota</taxon>
        <taxon>Metazoa</taxon>
        <taxon>Cnidaria</taxon>
        <taxon>Anthozoa</taxon>
        <taxon>Hexacorallia</taxon>
        <taxon>Scleractinia</taxon>
        <taxon>Fungiina</taxon>
        <taxon>Poritidae</taxon>
        <taxon>Porites</taxon>
    </lineage>
</organism>
<dbReference type="PANTHER" id="PTHR13202">
    <property type="entry name" value="MICROSOMAL SIGNAL PEPTIDASE 12 KDA SUBUNIT"/>
    <property type="match status" value="1"/>
</dbReference>
<proteinExistence type="inferred from homology"/>
<dbReference type="InterPro" id="IPR009542">
    <property type="entry name" value="Spc1/SPCS1"/>
</dbReference>
<evidence type="ECO:0000256" key="2">
    <source>
        <dbReference type="ARBA" id="ARBA00005245"/>
    </source>
</evidence>
<dbReference type="Pfam" id="PF06645">
    <property type="entry name" value="SPC12"/>
    <property type="match status" value="1"/>
</dbReference>
<sequence length="141" mass="16633">ALADQLYRLFIFFQTISNDVYGFHRIYVLVPYFEQFCASVDEIMNLKNWIKSIPVHMDYEGQKLAERLFHIIILFFGVVGFLWGYYIQQFGATFIILAAGFIVSCLIVLPPWPMYRKNPLDWQKPRPEKSDTKREGGKKKK</sequence>